<dbReference type="CDD" id="cd08241">
    <property type="entry name" value="QOR1"/>
    <property type="match status" value="1"/>
</dbReference>
<dbReference type="InterPro" id="IPR013149">
    <property type="entry name" value="ADH-like_C"/>
</dbReference>
<protein>
    <recommendedName>
        <fullName evidence="1">Enoyl reductase (ER) domain-containing protein</fullName>
    </recommendedName>
</protein>
<dbReference type="EMBL" id="BABT02000028">
    <property type="protein sequence ID" value="GAA94181.1"/>
    <property type="molecule type" value="Genomic_DNA"/>
</dbReference>
<dbReference type="InParanoid" id="G7DUC1"/>
<dbReference type="eggNOG" id="KOG1198">
    <property type="taxonomic scope" value="Eukaryota"/>
</dbReference>
<dbReference type="STRING" id="764103.G7DUC1"/>
<organism evidence="2 3">
    <name type="scientific">Mixia osmundae (strain CBS 9802 / IAM 14324 / JCM 22182 / KY 12970)</name>
    <dbReference type="NCBI Taxonomy" id="764103"/>
    <lineage>
        <taxon>Eukaryota</taxon>
        <taxon>Fungi</taxon>
        <taxon>Dikarya</taxon>
        <taxon>Basidiomycota</taxon>
        <taxon>Pucciniomycotina</taxon>
        <taxon>Mixiomycetes</taxon>
        <taxon>Mixiales</taxon>
        <taxon>Mixiaceae</taxon>
        <taxon>Mixia</taxon>
    </lineage>
</organism>
<dbReference type="Gene3D" id="3.40.50.720">
    <property type="entry name" value="NAD(P)-binding Rossmann-like Domain"/>
    <property type="match status" value="1"/>
</dbReference>
<evidence type="ECO:0000313" key="3">
    <source>
        <dbReference type="Proteomes" id="UP000009131"/>
    </source>
</evidence>
<dbReference type="SMART" id="SM00829">
    <property type="entry name" value="PKS_ER"/>
    <property type="match status" value="1"/>
</dbReference>
<dbReference type="Pfam" id="PF08240">
    <property type="entry name" value="ADH_N"/>
    <property type="match status" value="1"/>
</dbReference>
<evidence type="ECO:0000313" key="2">
    <source>
        <dbReference type="EMBL" id="GAA94181.1"/>
    </source>
</evidence>
<accession>G7DUC1</accession>
<sequence length="341" mass="36698">MRAYVLNEHLKSVEELPKHLVTDAPDPVPKANEVLIDVHSAALNFFDALQVQGKYQNQPPFPYSPGVEFSGVISATSPIPQGCPFKAGQTRVFGASQGSFAEKVSADFRQLIEIPDGLSFEQASGLFITYPTSYAGLITRANLKRDDWVLVHAAAGGVGLAAVQIAKALGAKVIATAGSAAKLEVAKKQGGADHALDYTKEGWQKEVLKLTKGKGVDIVYDPVGMILPSLKCIAWNGRAIVVGFAAGNIEKIPMNLVLLKNISLVGVHWGAYSKNEQGKIPEVWSALLELIRQGKLRPAVYDKQFVGLESVTAGLKALTNRETWGKAVVTVRQSKKQDSKL</sequence>
<reference evidence="2 3" key="1">
    <citation type="journal article" date="2011" name="J. Gen. Appl. Microbiol.">
        <title>Draft genome sequencing of the enigmatic basidiomycete Mixia osmundae.</title>
        <authorList>
            <person name="Nishida H."/>
            <person name="Nagatsuka Y."/>
            <person name="Sugiyama J."/>
        </authorList>
    </citation>
    <scope>NUCLEOTIDE SEQUENCE [LARGE SCALE GENOMIC DNA]</scope>
    <source>
        <strain evidence="3">CBS 9802 / IAM 14324 / JCM 22182 / KY 12970</strain>
    </source>
</reference>
<gene>
    <name evidence="2" type="primary">Mo00829</name>
    <name evidence="2" type="ORF">E5Q_00829</name>
</gene>
<name>G7DUC1_MIXOS</name>
<dbReference type="Proteomes" id="UP000009131">
    <property type="component" value="Unassembled WGS sequence"/>
</dbReference>
<evidence type="ECO:0000259" key="1">
    <source>
        <dbReference type="SMART" id="SM00829"/>
    </source>
</evidence>
<dbReference type="SUPFAM" id="SSF50129">
    <property type="entry name" value="GroES-like"/>
    <property type="match status" value="1"/>
</dbReference>
<dbReference type="PROSITE" id="PS01162">
    <property type="entry name" value="QOR_ZETA_CRYSTAL"/>
    <property type="match status" value="1"/>
</dbReference>
<dbReference type="GO" id="GO:0005739">
    <property type="term" value="C:mitochondrion"/>
    <property type="evidence" value="ECO:0007669"/>
    <property type="project" value="TreeGrafter"/>
</dbReference>
<dbReference type="AlphaFoldDB" id="G7DUC1"/>
<dbReference type="GO" id="GO:0008270">
    <property type="term" value="F:zinc ion binding"/>
    <property type="evidence" value="ECO:0007669"/>
    <property type="project" value="InterPro"/>
</dbReference>
<dbReference type="RefSeq" id="XP_014569616.1">
    <property type="nucleotide sequence ID" value="XM_014714130.1"/>
</dbReference>
<dbReference type="OrthoDB" id="10257049at2759"/>
<dbReference type="Gene3D" id="3.90.180.10">
    <property type="entry name" value="Medium-chain alcohol dehydrogenases, catalytic domain"/>
    <property type="match status" value="1"/>
</dbReference>
<dbReference type="OMA" id="CDIRGVF"/>
<dbReference type="PANTHER" id="PTHR43677:SF4">
    <property type="entry name" value="QUINONE OXIDOREDUCTASE-LIKE PROTEIN 2"/>
    <property type="match status" value="1"/>
</dbReference>
<dbReference type="PANTHER" id="PTHR43677">
    <property type="entry name" value="SHORT-CHAIN DEHYDROGENASE/REDUCTASE"/>
    <property type="match status" value="1"/>
</dbReference>
<proteinExistence type="predicted"/>
<dbReference type="SUPFAM" id="SSF51735">
    <property type="entry name" value="NAD(P)-binding Rossmann-fold domains"/>
    <property type="match status" value="1"/>
</dbReference>
<dbReference type="HOGENOM" id="CLU_026673_3_1_1"/>
<dbReference type="InterPro" id="IPR011032">
    <property type="entry name" value="GroES-like_sf"/>
</dbReference>
<reference evidence="2 3" key="2">
    <citation type="journal article" date="2012" name="Open Biol.">
        <title>Characteristics of nucleosomes and linker DNA regions on the genome of the basidiomycete Mixia osmundae revealed by mono- and dinucleosome mapping.</title>
        <authorList>
            <person name="Nishida H."/>
            <person name="Kondo S."/>
            <person name="Matsumoto T."/>
            <person name="Suzuki Y."/>
            <person name="Yoshikawa H."/>
            <person name="Taylor T.D."/>
            <person name="Sugiyama J."/>
        </authorList>
    </citation>
    <scope>NUCLEOTIDE SEQUENCE [LARGE SCALE GENOMIC DNA]</scope>
    <source>
        <strain evidence="3">CBS 9802 / IAM 14324 / JCM 22182 / KY 12970</strain>
    </source>
</reference>
<dbReference type="InterPro" id="IPR051397">
    <property type="entry name" value="Zn-ADH-like_protein"/>
</dbReference>
<dbReference type="Pfam" id="PF00107">
    <property type="entry name" value="ADH_zinc_N"/>
    <property type="match status" value="1"/>
</dbReference>
<comment type="caution">
    <text evidence="2">The sequence shown here is derived from an EMBL/GenBank/DDBJ whole genome shotgun (WGS) entry which is preliminary data.</text>
</comment>
<dbReference type="InterPro" id="IPR002364">
    <property type="entry name" value="Quin_OxRdtase/zeta-crystal_CS"/>
</dbReference>
<dbReference type="InterPro" id="IPR036291">
    <property type="entry name" value="NAD(P)-bd_dom_sf"/>
</dbReference>
<dbReference type="InterPro" id="IPR020843">
    <property type="entry name" value="ER"/>
</dbReference>
<feature type="domain" description="Enoyl reductase (ER)" evidence="1">
    <location>
        <begin position="15"/>
        <end position="329"/>
    </location>
</feature>
<dbReference type="GO" id="GO:0016491">
    <property type="term" value="F:oxidoreductase activity"/>
    <property type="evidence" value="ECO:0007669"/>
    <property type="project" value="InterPro"/>
</dbReference>
<keyword evidence="3" id="KW-1185">Reference proteome</keyword>
<dbReference type="InterPro" id="IPR013154">
    <property type="entry name" value="ADH-like_N"/>
</dbReference>